<comment type="caution">
    <text evidence="2">The sequence shown here is derived from an EMBL/GenBank/DDBJ whole genome shotgun (WGS) entry which is preliminary data.</text>
</comment>
<evidence type="ECO:0000313" key="3">
    <source>
        <dbReference type="Proteomes" id="UP001448207"/>
    </source>
</evidence>
<evidence type="ECO:0000313" key="2">
    <source>
        <dbReference type="EMBL" id="KAL0097050.1"/>
    </source>
</evidence>
<gene>
    <name evidence="2" type="ORF">J3Q64DRAFT_1711094</name>
</gene>
<name>A0ABR3BDX8_PHYBL</name>
<accession>A0ABR3BDX8</accession>
<feature type="transmembrane region" description="Helical" evidence="1">
    <location>
        <begin position="33"/>
        <end position="59"/>
    </location>
</feature>
<dbReference type="Proteomes" id="UP001448207">
    <property type="component" value="Unassembled WGS sequence"/>
</dbReference>
<evidence type="ECO:0000256" key="1">
    <source>
        <dbReference type="SAM" id="Phobius"/>
    </source>
</evidence>
<organism evidence="2 3">
    <name type="scientific">Phycomyces blakesleeanus</name>
    <dbReference type="NCBI Taxonomy" id="4837"/>
    <lineage>
        <taxon>Eukaryota</taxon>
        <taxon>Fungi</taxon>
        <taxon>Fungi incertae sedis</taxon>
        <taxon>Mucoromycota</taxon>
        <taxon>Mucoromycotina</taxon>
        <taxon>Mucoromycetes</taxon>
        <taxon>Mucorales</taxon>
        <taxon>Phycomycetaceae</taxon>
        <taxon>Phycomyces</taxon>
    </lineage>
</organism>
<sequence length="77" mass="9032">MRITLNAIFGCVWICRKYIFLSRKMGCCWLEHCFFLLILRVCVCVCMCVCLCVCVQVILTIYEYNYCCYIVLCNGDS</sequence>
<dbReference type="EMBL" id="JBCLYO010000001">
    <property type="protein sequence ID" value="KAL0097050.1"/>
    <property type="molecule type" value="Genomic_DNA"/>
</dbReference>
<keyword evidence="3" id="KW-1185">Reference proteome</keyword>
<reference evidence="2 3" key="1">
    <citation type="submission" date="2024-04" db="EMBL/GenBank/DDBJ databases">
        <title>Symmetric and asymmetric DNA N6-adenine methylation regulates different biological responses in Mucorales.</title>
        <authorList>
            <consortium name="Lawrence Berkeley National Laboratory"/>
            <person name="Lax C."/>
            <person name="Mondo S.J."/>
            <person name="Osorio-Concepcion M."/>
            <person name="Muszewska A."/>
            <person name="Corrochano-Luque M."/>
            <person name="Gutierrez G."/>
            <person name="Riley R."/>
            <person name="Lipzen A."/>
            <person name="Guo J."/>
            <person name="Hundley H."/>
            <person name="Amirebrahimi M."/>
            <person name="Ng V."/>
            <person name="Lorenzo-Gutierrez D."/>
            <person name="Binder U."/>
            <person name="Yang J."/>
            <person name="Song Y."/>
            <person name="Canovas D."/>
            <person name="Navarro E."/>
            <person name="Freitag M."/>
            <person name="Gabaldon T."/>
            <person name="Grigoriev I.V."/>
            <person name="Corrochano L.M."/>
            <person name="Nicolas F.E."/>
            <person name="Garre V."/>
        </authorList>
    </citation>
    <scope>NUCLEOTIDE SEQUENCE [LARGE SCALE GENOMIC DNA]</scope>
    <source>
        <strain evidence="2 3">L51</strain>
    </source>
</reference>
<keyword evidence="1" id="KW-0812">Transmembrane</keyword>
<keyword evidence="1" id="KW-1133">Transmembrane helix</keyword>
<proteinExistence type="predicted"/>
<keyword evidence="1" id="KW-0472">Membrane</keyword>
<protein>
    <submittedName>
        <fullName evidence="2">Uncharacterized protein</fullName>
    </submittedName>
</protein>